<dbReference type="Pfam" id="PF00015">
    <property type="entry name" value="MCPsignal"/>
    <property type="match status" value="1"/>
</dbReference>
<keyword evidence="3" id="KW-1133">Transmembrane helix</keyword>
<dbReference type="AlphaFoldDB" id="A0A4Q0VTU8"/>
<evidence type="ECO:0000313" key="5">
    <source>
        <dbReference type="EMBL" id="RXJ00642.1"/>
    </source>
</evidence>
<feature type="transmembrane region" description="Helical" evidence="3">
    <location>
        <begin position="78"/>
        <end position="96"/>
    </location>
</feature>
<accession>A0A4Q0VTU8</accession>
<dbReference type="SMART" id="SM00283">
    <property type="entry name" value="MA"/>
    <property type="match status" value="1"/>
</dbReference>
<evidence type="ECO:0000313" key="6">
    <source>
        <dbReference type="Proteomes" id="UP000290649"/>
    </source>
</evidence>
<organism evidence="5 6">
    <name type="scientific">Anaerobacillus alkaliphilus</name>
    <dbReference type="NCBI Taxonomy" id="1548597"/>
    <lineage>
        <taxon>Bacteria</taxon>
        <taxon>Bacillati</taxon>
        <taxon>Bacillota</taxon>
        <taxon>Bacilli</taxon>
        <taxon>Bacillales</taxon>
        <taxon>Bacillaceae</taxon>
        <taxon>Anaerobacillus</taxon>
    </lineage>
</organism>
<evidence type="ECO:0000256" key="2">
    <source>
        <dbReference type="PROSITE-ProRule" id="PRU00284"/>
    </source>
</evidence>
<dbReference type="CDD" id="cd11386">
    <property type="entry name" value="MCP_signal"/>
    <property type="match status" value="1"/>
</dbReference>
<proteinExistence type="predicted"/>
<dbReference type="Gene3D" id="1.10.287.950">
    <property type="entry name" value="Methyl-accepting chemotaxis protein"/>
    <property type="match status" value="1"/>
</dbReference>
<dbReference type="SUPFAM" id="SSF58104">
    <property type="entry name" value="Methyl-accepting chemotaxis protein (MCP) signaling domain"/>
    <property type="match status" value="1"/>
</dbReference>
<comment type="caution">
    <text evidence="5">The sequence shown here is derived from an EMBL/GenBank/DDBJ whole genome shotgun (WGS) entry which is preliminary data.</text>
</comment>
<keyword evidence="3" id="KW-0812">Transmembrane</keyword>
<feature type="transmembrane region" description="Helical" evidence="3">
    <location>
        <begin position="155"/>
        <end position="177"/>
    </location>
</feature>
<protein>
    <submittedName>
        <fullName evidence="5">Methyl-accepting chemotaxis protein</fullName>
    </submittedName>
</protein>
<feature type="transmembrane region" description="Helical" evidence="3">
    <location>
        <begin position="122"/>
        <end position="143"/>
    </location>
</feature>
<reference evidence="5 6" key="1">
    <citation type="journal article" date="2019" name="Int. J. Syst. Evol. Microbiol.">
        <title>Anaerobacillus alkaliphilus sp. nov., a novel alkaliphilic and moderately halophilic bacterium.</title>
        <authorList>
            <person name="Borsodi A.K."/>
            <person name="Aszalos J.M."/>
            <person name="Bihari P."/>
            <person name="Nagy I."/>
            <person name="Schumann P."/>
            <person name="Sproer C."/>
            <person name="Kovacs A.L."/>
            <person name="Boka K."/>
            <person name="Dobosy P."/>
            <person name="Ovari M."/>
            <person name="Szili-Kovacs T."/>
            <person name="Toth E."/>
        </authorList>
    </citation>
    <scope>NUCLEOTIDE SEQUENCE [LARGE SCALE GENOMIC DNA]</scope>
    <source>
        <strain evidence="5 6">B16-10</strain>
    </source>
</reference>
<dbReference type="InterPro" id="IPR004089">
    <property type="entry name" value="MCPsignal_dom"/>
</dbReference>
<keyword evidence="3" id="KW-0472">Membrane</keyword>
<name>A0A4Q0VTU8_9BACI</name>
<feature type="transmembrane region" description="Helical" evidence="3">
    <location>
        <begin position="102"/>
        <end position="117"/>
    </location>
</feature>
<feature type="transmembrane region" description="Helical" evidence="3">
    <location>
        <begin position="7"/>
        <end position="29"/>
    </location>
</feature>
<evidence type="ECO:0000259" key="4">
    <source>
        <dbReference type="PROSITE" id="PS50111"/>
    </source>
</evidence>
<dbReference type="Proteomes" id="UP000290649">
    <property type="component" value="Unassembled WGS sequence"/>
</dbReference>
<dbReference type="GO" id="GO:0016020">
    <property type="term" value="C:membrane"/>
    <property type="evidence" value="ECO:0007669"/>
    <property type="project" value="InterPro"/>
</dbReference>
<evidence type="ECO:0000256" key="1">
    <source>
        <dbReference type="ARBA" id="ARBA00023224"/>
    </source>
</evidence>
<keyword evidence="1 2" id="KW-0807">Transducer</keyword>
<sequence>MKKQIENMLIIGFGFYLISVITHVFHRLFNLTNDHGHSSMSHIVYSNNQTMFLNFLLILPFIFLITAFIGYKRNSKNISLLIMLTLVLTSVSIVGGGQGMEAYHFSIFTVVALLYYFEDIKLLIIATVIFAIQHVLGFFIPFLTPIVFGVENYSFTMLVIHALFLVLTSSAIIWLIVNKQKYDSQIFQERAEKNQLLTNLIREINETSSTLVGTSTELYTIANRSKEYSSEVNNVLMKAHEDSRDQLESSETSSAAIEQTAAAIQNISLNISQVSKFSSGTGNAAQKGNQSVSNAINQMENVSNSVNELATVIEDLETRSKNIGEIIKTISDISEQTNLLALNASIEAARAGEQGRGFAVVASEVRKLAEKSNSSADEIGALISQIQHKATLAGNSMKQTLVETKEGLSLITDVGGVFKGIIDDALSTSEKIKEISVISGEMAAGTDSLTTSVEAVSNTAHNSYEKLGNAAAIAQKQDNLNNELVYSSEKLNVTSEKLSRLVKNIKI</sequence>
<dbReference type="GO" id="GO:0007165">
    <property type="term" value="P:signal transduction"/>
    <property type="evidence" value="ECO:0007669"/>
    <property type="project" value="UniProtKB-KW"/>
</dbReference>
<keyword evidence="6" id="KW-1185">Reference proteome</keyword>
<gene>
    <name evidence="5" type="ORF">DS745_11305</name>
</gene>
<dbReference type="OrthoDB" id="2166737at2"/>
<dbReference type="PANTHER" id="PTHR32089:SF112">
    <property type="entry name" value="LYSOZYME-LIKE PROTEIN-RELATED"/>
    <property type="match status" value="1"/>
</dbReference>
<feature type="transmembrane region" description="Helical" evidence="3">
    <location>
        <begin position="49"/>
        <end position="71"/>
    </location>
</feature>
<dbReference type="PROSITE" id="PS50111">
    <property type="entry name" value="CHEMOTAXIS_TRANSDUC_2"/>
    <property type="match status" value="1"/>
</dbReference>
<dbReference type="EMBL" id="QOUX01000037">
    <property type="protein sequence ID" value="RXJ00642.1"/>
    <property type="molecule type" value="Genomic_DNA"/>
</dbReference>
<dbReference type="RefSeq" id="WP_129078333.1">
    <property type="nucleotide sequence ID" value="NZ_QOUX01000037.1"/>
</dbReference>
<feature type="domain" description="Methyl-accepting transducer" evidence="4">
    <location>
        <begin position="221"/>
        <end position="457"/>
    </location>
</feature>
<dbReference type="PANTHER" id="PTHR32089">
    <property type="entry name" value="METHYL-ACCEPTING CHEMOTAXIS PROTEIN MCPB"/>
    <property type="match status" value="1"/>
</dbReference>
<evidence type="ECO:0000256" key="3">
    <source>
        <dbReference type="SAM" id="Phobius"/>
    </source>
</evidence>